<evidence type="ECO:0000256" key="3">
    <source>
        <dbReference type="ARBA" id="ARBA00023242"/>
    </source>
</evidence>
<feature type="domain" description="NUP160 C-terminal TPR" evidence="5">
    <location>
        <begin position="967"/>
        <end position="1197"/>
    </location>
</feature>
<accession>A0A9P0H5I1</accession>
<dbReference type="PANTHER" id="PTHR21286:SF0">
    <property type="entry name" value="NUCLEAR PORE COMPLEX PROTEIN NUP160"/>
    <property type="match status" value="1"/>
</dbReference>
<protein>
    <recommendedName>
        <fullName evidence="9">Nuclear pore complex protein Nup160 homolog</fullName>
    </recommendedName>
</protein>
<evidence type="ECO:0000259" key="6">
    <source>
        <dbReference type="Pfam" id="PF23354"/>
    </source>
</evidence>
<keyword evidence="3" id="KW-0539">Nucleus</keyword>
<name>A0A9P0H5I1_NEZVI</name>
<dbReference type="OrthoDB" id="67716at2759"/>
<evidence type="ECO:0000313" key="7">
    <source>
        <dbReference type="EMBL" id="CAH1395818.1"/>
    </source>
</evidence>
<dbReference type="Pfam" id="PF11715">
    <property type="entry name" value="Beta-prop_Nup120_160"/>
    <property type="match status" value="1"/>
</dbReference>
<keyword evidence="8" id="KW-1185">Reference proteome</keyword>
<evidence type="ECO:0008006" key="9">
    <source>
        <dbReference type="Google" id="ProtNLM"/>
    </source>
</evidence>
<dbReference type="PANTHER" id="PTHR21286">
    <property type="entry name" value="NUCLEAR PORE COMPLEX PROTEIN NUP160"/>
    <property type="match status" value="1"/>
</dbReference>
<dbReference type="InterPro" id="IPR056535">
    <property type="entry name" value="TPR_NUP160_M"/>
</dbReference>
<evidence type="ECO:0000256" key="1">
    <source>
        <dbReference type="ARBA" id="ARBA00004123"/>
    </source>
</evidence>
<dbReference type="GO" id="GO:0005643">
    <property type="term" value="C:nuclear pore"/>
    <property type="evidence" value="ECO:0007669"/>
    <property type="project" value="TreeGrafter"/>
</dbReference>
<dbReference type="Pfam" id="PF23347">
    <property type="entry name" value="TPR_Nup160_C"/>
    <property type="match status" value="1"/>
</dbReference>
<dbReference type="Proteomes" id="UP001152798">
    <property type="component" value="Chromosome 3"/>
</dbReference>
<feature type="domain" description="Nucleoporin Nup120/160 beta-propeller" evidence="4">
    <location>
        <begin position="59"/>
        <end position="506"/>
    </location>
</feature>
<gene>
    <name evidence="7" type="ORF">NEZAVI_LOCUS6022</name>
</gene>
<dbReference type="GO" id="GO:0017056">
    <property type="term" value="F:structural constituent of nuclear pore"/>
    <property type="evidence" value="ECO:0007669"/>
    <property type="project" value="TreeGrafter"/>
</dbReference>
<proteinExistence type="predicted"/>
<evidence type="ECO:0000259" key="4">
    <source>
        <dbReference type="Pfam" id="PF11715"/>
    </source>
</evidence>
<evidence type="ECO:0000256" key="2">
    <source>
        <dbReference type="ARBA" id="ARBA00022448"/>
    </source>
</evidence>
<organism evidence="7 8">
    <name type="scientific">Nezara viridula</name>
    <name type="common">Southern green stink bug</name>
    <name type="synonym">Cimex viridulus</name>
    <dbReference type="NCBI Taxonomy" id="85310"/>
    <lineage>
        <taxon>Eukaryota</taxon>
        <taxon>Metazoa</taxon>
        <taxon>Ecdysozoa</taxon>
        <taxon>Arthropoda</taxon>
        <taxon>Hexapoda</taxon>
        <taxon>Insecta</taxon>
        <taxon>Pterygota</taxon>
        <taxon>Neoptera</taxon>
        <taxon>Paraneoptera</taxon>
        <taxon>Hemiptera</taxon>
        <taxon>Heteroptera</taxon>
        <taxon>Panheteroptera</taxon>
        <taxon>Pentatomomorpha</taxon>
        <taxon>Pentatomoidea</taxon>
        <taxon>Pentatomidae</taxon>
        <taxon>Pentatominae</taxon>
        <taxon>Nezara</taxon>
    </lineage>
</organism>
<sequence length="1208" mass="135179">MSGSDFYGADTLHKEVYIRKGHEDWNEINLNPGGIASTLQDVKTQQRAGAYAYKKIPNRFIYWRTEGNVLEMVEESLDVTLHGNQIRYKFTDSQVLDGLTVTETMKRLIILVPTVSSLHVFTYPHPEKLLKKGFGEVSSLSVFHGISESDATDPQTYHQLNCSSSAIVSCTSCIANNGEAIFALGLANASVLLVIVDSVSGLSSSRILSHDNIVPRFLTGILGKDGGEWVPVSLILHYIKKELFLFTLCRGGSLRVWSVDRGSFITSLCVKLTSQTTLKAQKHKMCKGYINGTFILHCCVQGAAIVTLAPDYGNGVFNFTTISEIPIQPGFEVTNMCPGEEGYFWCSWLTLDESPAVTKNNVIHPGFSKVALTRPSLQVPVSDYIPRDPASHYLDAIFSSGFFTSLDIAKAISLYKITAVIKPNIDVAEQICAIVETEIYSEIGEQELDDDEFLDIAFRCWNRLYSCCSQYIISSMLPLGMVWLGDYLVLIQECGFSIVVDIEPLELFMTTAVKSSQFPQVGYGWLVEKLRDINLESGIVKLELSIHTGESIDELSILQEAADLIHPSKQLDDALSIFYEEGLGRSLNCLIEELAVPEDFNKDGTWESFCSYSGVGAVTSAFRDYVAVRLKICEKMLLLTELAMRDDDGAADRTQHRSLAALCKAYYILKWICTSKSTGNAPMIHVFSLVNPTSIMQSSLEQCVLGLANCLWPLATNSTLAQHLLSTKQYALLQTFARLVGINNWSLLLAESYILTGQPGKAFDVCLKNAGSDVVHFLNAIRLFEKHSRSDLVIEMATKALELLIVSHSDRETLESALFVHELGMENYDAAWSWIESCSSWSRRSDFLQRLVANMISEGKLTDLISFSYTGLLDELEKLLASRARSLTFGLATNYYNILYAFHVKHENFKKAASIMLEKALRADTAEVQWKCYGACLSSLMLINDPQQAWLVRPNPFSQEDAVEILEIEDIQREFELSGARYNLDGCSPDASQEEVIALCVTQKLYKTALRLANMCKLSCAPCIQAFTASCAALSEQSISWHWLKANEIDDIIITESNANEMLWRILERCILKYEKENETVLHRASANQLLTVGLFIPTWLLQSYKKRNSSELLRLFVQHGYLEEAEELACEYLNAALGIGREHFSIDFPLHLSSPPLCLPLQTIDILLLELKHYNIGDRLQKKLDTYVNTISRITLERPMIVSTKKK</sequence>
<comment type="subcellular location">
    <subcellularLocation>
        <location evidence="1">Nucleus</location>
    </subcellularLocation>
</comment>
<dbReference type="InterPro" id="IPR056536">
    <property type="entry name" value="TPR_NUP160_C"/>
</dbReference>
<dbReference type="InterPro" id="IPR021717">
    <property type="entry name" value="Nucleoporin_Nup160"/>
</dbReference>
<dbReference type="InterPro" id="IPR059141">
    <property type="entry name" value="Beta-prop_Nup120_160"/>
</dbReference>
<dbReference type="EMBL" id="OV725079">
    <property type="protein sequence ID" value="CAH1395818.1"/>
    <property type="molecule type" value="Genomic_DNA"/>
</dbReference>
<evidence type="ECO:0000259" key="5">
    <source>
        <dbReference type="Pfam" id="PF23347"/>
    </source>
</evidence>
<feature type="domain" description="NUP160 middle TPR" evidence="6">
    <location>
        <begin position="773"/>
        <end position="942"/>
    </location>
</feature>
<keyword evidence="2" id="KW-0813">Transport</keyword>
<evidence type="ECO:0000313" key="8">
    <source>
        <dbReference type="Proteomes" id="UP001152798"/>
    </source>
</evidence>
<reference evidence="7" key="1">
    <citation type="submission" date="2022-01" db="EMBL/GenBank/DDBJ databases">
        <authorList>
            <person name="King R."/>
        </authorList>
    </citation>
    <scope>NUCLEOTIDE SEQUENCE</scope>
</reference>
<dbReference type="Pfam" id="PF23354">
    <property type="entry name" value="TPR_NUP160_120_M"/>
    <property type="match status" value="1"/>
</dbReference>
<dbReference type="AlphaFoldDB" id="A0A9P0H5I1"/>